<name>A0A7W9SU45_ARMRO</name>
<dbReference type="InterPro" id="IPR043502">
    <property type="entry name" value="DNA/RNA_pol_sf"/>
</dbReference>
<dbReference type="PRINTS" id="PR00106">
    <property type="entry name" value="DNAPOLB"/>
</dbReference>
<dbReference type="Gene3D" id="3.90.1600.10">
    <property type="entry name" value="Palm domain of DNA polymerase"/>
    <property type="match status" value="1"/>
</dbReference>
<accession>A0A7W9SU45</accession>
<dbReference type="Proteomes" id="UP000520814">
    <property type="component" value="Unassembled WGS sequence"/>
</dbReference>
<dbReference type="PANTHER" id="PTHR10322">
    <property type="entry name" value="DNA POLYMERASE CATALYTIC SUBUNIT"/>
    <property type="match status" value="1"/>
</dbReference>
<dbReference type="Gene3D" id="3.30.420.10">
    <property type="entry name" value="Ribonuclease H-like superfamily/Ribonuclease H"/>
    <property type="match status" value="1"/>
</dbReference>
<gene>
    <name evidence="10" type="ORF">HNQ39_004075</name>
</gene>
<keyword evidence="4" id="KW-0548">Nucleotidyltransferase</keyword>
<dbReference type="PANTHER" id="PTHR10322:SF23">
    <property type="entry name" value="DNA POLYMERASE DELTA CATALYTIC SUBUNIT"/>
    <property type="match status" value="1"/>
</dbReference>
<comment type="catalytic activity">
    <reaction evidence="7">
        <text>DNA(n) + a 2'-deoxyribonucleoside 5'-triphosphate = DNA(n+1) + diphosphate</text>
        <dbReference type="Rhea" id="RHEA:22508"/>
        <dbReference type="Rhea" id="RHEA-COMP:17339"/>
        <dbReference type="Rhea" id="RHEA-COMP:17340"/>
        <dbReference type="ChEBI" id="CHEBI:33019"/>
        <dbReference type="ChEBI" id="CHEBI:61560"/>
        <dbReference type="ChEBI" id="CHEBI:173112"/>
        <dbReference type="EC" id="2.7.7.7"/>
    </reaction>
</comment>
<protein>
    <recommendedName>
        <fullName evidence="2">DNA-directed DNA polymerase</fullName>
        <ecNumber evidence="2">2.7.7.7</ecNumber>
    </recommendedName>
</protein>
<evidence type="ECO:0000259" key="8">
    <source>
        <dbReference type="Pfam" id="PF00136"/>
    </source>
</evidence>
<dbReference type="SUPFAM" id="SSF53098">
    <property type="entry name" value="Ribonuclease H-like"/>
    <property type="match status" value="1"/>
</dbReference>
<dbReference type="SMART" id="SM00486">
    <property type="entry name" value="POLBc"/>
    <property type="match status" value="1"/>
</dbReference>
<evidence type="ECO:0000256" key="6">
    <source>
        <dbReference type="ARBA" id="ARBA00023125"/>
    </source>
</evidence>
<keyword evidence="6" id="KW-0238">DNA-binding</keyword>
<evidence type="ECO:0000256" key="1">
    <source>
        <dbReference type="ARBA" id="ARBA00005755"/>
    </source>
</evidence>
<dbReference type="GO" id="GO:0003677">
    <property type="term" value="F:DNA binding"/>
    <property type="evidence" value="ECO:0007669"/>
    <property type="project" value="UniProtKB-KW"/>
</dbReference>
<dbReference type="RefSeq" id="WP_184200956.1">
    <property type="nucleotide sequence ID" value="NZ_JACHGW010000004.1"/>
</dbReference>
<comment type="caution">
    <text evidence="10">The sequence shown here is derived from an EMBL/GenBank/DDBJ whole genome shotgun (WGS) entry which is preliminary data.</text>
</comment>
<keyword evidence="3" id="KW-0808">Transferase</keyword>
<dbReference type="InterPro" id="IPR012337">
    <property type="entry name" value="RNaseH-like_sf"/>
</dbReference>
<evidence type="ECO:0000256" key="7">
    <source>
        <dbReference type="ARBA" id="ARBA00049244"/>
    </source>
</evidence>
<feature type="domain" description="DNA-directed DNA polymerase family B exonuclease" evidence="9">
    <location>
        <begin position="166"/>
        <end position="272"/>
    </location>
</feature>
<feature type="domain" description="DNA-directed DNA polymerase family B multifunctional" evidence="8">
    <location>
        <begin position="414"/>
        <end position="646"/>
    </location>
</feature>
<evidence type="ECO:0000313" key="10">
    <source>
        <dbReference type="EMBL" id="MBB6052254.1"/>
    </source>
</evidence>
<dbReference type="Pfam" id="PF00136">
    <property type="entry name" value="DNA_pol_B"/>
    <property type="match status" value="1"/>
</dbReference>
<evidence type="ECO:0000256" key="2">
    <source>
        <dbReference type="ARBA" id="ARBA00012417"/>
    </source>
</evidence>
<dbReference type="AlphaFoldDB" id="A0A7W9SU45"/>
<evidence type="ECO:0000259" key="9">
    <source>
        <dbReference type="Pfam" id="PF03104"/>
    </source>
</evidence>
<reference evidence="10 11" key="1">
    <citation type="submission" date="2020-08" db="EMBL/GenBank/DDBJ databases">
        <title>Genomic Encyclopedia of Type Strains, Phase IV (KMG-IV): sequencing the most valuable type-strain genomes for metagenomic binning, comparative biology and taxonomic classification.</title>
        <authorList>
            <person name="Goeker M."/>
        </authorList>
    </citation>
    <scope>NUCLEOTIDE SEQUENCE [LARGE SCALE GENOMIC DNA]</scope>
    <source>
        <strain evidence="10 11">DSM 23562</strain>
    </source>
</reference>
<dbReference type="InterPro" id="IPR006172">
    <property type="entry name" value="DNA-dir_DNA_pol_B"/>
</dbReference>
<dbReference type="SUPFAM" id="SSF56672">
    <property type="entry name" value="DNA/RNA polymerases"/>
    <property type="match status" value="1"/>
</dbReference>
<dbReference type="InterPro" id="IPR036397">
    <property type="entry name" value="RNaseH_sf"/>
</dbReference>
<dbReference type="InterPro" id="IPR023211">
    <property type="entry name" value="DNA_pol_palm_dom_sf"/>
</dbReference>
<evidence type="ECO:0000256" key="5">
    <source>
        <dbReference type="ARBA" id="ARBA00022932"/>
    </source>
</evidence>
<organism evidence="10 11">
    <name type="scientific">Armatimonas rosea</name>
    <dbReference type="NCBI Taxonomy" id="685828"/>
    <lineage>
        <taxon>Bacteria</taxon>
        <taxon>Bacillati</taxon>
        <taxon>Armatimonadota</taxon>
        <taxon>Armatimonadia</taxon>
        <taxon>Armatimonadales</taxon>
        <taxon>Armatimonadaceae</taxon>
        <taxon>Armatimonas</taxon>
    </lineage>
</organism>
<dbReference type="InterPro" id="IPR006133">
    <property type="entry name" value="DNA-dir_DNA_pol_B_exonuc"/>
</dbReference>
<dbReference type="GO" id="GO:0003887">
    <property type="term" value="F:DNA-directed DNA polymerase activity"/>
    <property type="evidence" value="ECO:0007669"/>
    <property type="project" value="UniProtKB-KW"/>
</dbReference>
<comment type="similarity">
    <text evidence="1">Belongs to the DNA polymerase type-B family.</text>
</comment>
<keyword evidence="5" id="KW-0239">DNA-directed DNA polymerase</keyword>
<evidence type="ECO:0000256" key="4">
    <source>
        <dbReference type="ARBA" id="ARBA00022695"/>
    </source>
</evidence>
<dbReference type="EC" id="2.7.7.7" evidence="2"/>
<dbReference type="InterPro" id="IPR050240">
    <property type="entry name" value="DNA_pol_type-B"/>
</dbReference>
<dbReference type="GO" id="GO:0000166">
    <property type="term" value="F:nucleotide binding"/>
    <property type="evidence" value="ECO:0007669"/>
    <property type="project" value="InterPro"/>
</dbReference>
<evidence type="ECO:0000256" key="3">
    <source>
        <dbReference type="ARBA" id="ARBA00022679"/>
    </source>
</evidence>
<proteinExistence type="inferred from homology"/>
<sequence>MPVPALDKIHLDAALNGLDTTPRLVAVETTQDSATLLSRDRDGVVHQETVPFIPWLIQRDERFLPQGEEVLLEGEGYSRLVRFPSWRAYLDARQILRDERRDFLQYGSPQKQFLLGTGRTLFKGMAFTEVRRMQVDIETTTFTPNEPDARIFLIACSDNVGNEELLFGEERDMLWALNHLVAEWDPDIIEGHNIYGFDLPWIRARAKALHIALPWGRDQSEIGVGNERNCAMGANTRPFIPHFIWGRHVLDTLFQTQRFDVARGEISSYNLKECARTYHIAEPDRVYIPHDEIASLWRTDPERVKAYTLGDVRETRRLAEIVTPTEFYSTQMVPDVFQSVAVTGSGEKINSVFVRAYLQAGHAIPRQQPSQPYGGGYTEMRLAGLLRGIVKADVESLYPSIMLNYNVSSSSDTLGLFLPLLKELTRRRLMAKRKAKDYEAAQNQIASAYWDGLQGSYKLLINSFYGYLGAPFYFNDYTAAARVTEIGQVIVKQIAEELENRGATVIEIDTDGVYFQAPDGITGLAAEEAFIGEIGATLPEGIRLAFDGRYQVMLSLKAKNYVLVSYEGKKTFKGSSLRSRADEKFGKKFLYEAVDYLLNDDRAGLSARYKELLDAIENRTLGIEEISRRERVTDKTFTSDAKKRNAEAMAGLTVGDYAIIYQREGDKALVSAENYNHDEDIEYYQTKLYKFALRLEAAIGEDFEKLCPKPLTGAKRKAAEDAKHQMSLFEL</sequence>
<keyword evidence="11" id="KW-1185">Reference proteome</keyword>
<dbReference type="EMBL" id="JACHGW010000004">
    <property type="protein sequence ID" value="MBB6052254.1"/>
    <property type="molecule type" value="Genomic_DNA"/>
</dbReference>
<evidence type="ECO:0000313" key="11">
    <source>
        <dbReference type="Proteomes" id="UP000520814"/>
    </source>
</evidence>
<dbReference type="Pfam" id="PF03104">
    <property type="entry name" value="DNA_pol_B_exo1"/>
    <property type="match status" value="1"/>
</dbReference>
<dbReference type="InterPro" id="IPR006134">
    <property type="entry name" value="DNA-dir_DNA_pol_B_multi_dom"/>
</dbReference>